<keyword evidence="11" id="KW-0408">Iron</keyword>
<comment type="subunit">
    <text evidence="5">Homodimer.</text>
</comment>
<dbReference type="PRINTS" id="PR00344">
    <property type="entry name" value="BCTRLSENSOR"/>
</dbReference>
<dbReference type="InterPro" id="IPR005467">
    <property type="entry name" value="His_kinase_dom"/>
</dbReference>
<dbReference type="GO" id="GO:0009228">
    <property type="term" value="P:thiamine biosynthetic process"/>
    <property type="evidence" value="ECO:0007669"/>
    <property type="project" value="UniProtKB-KW"/>
</dbReference>
<dbReference type="InterPro" id="IPR036097">
    <property type="entry name" value="HisK_dim/P_sf"/>
</dbReference>
<dbReference type="InterPro" id="IPR035965">
    <property type="entry name" value="PAS-like_dom_sf"/>
</dbReference>
<organism evidence="16 17">
    <name type="scientific">Arcobacter suis CECT 7833</name>
    <dbReference type="NCBI Taxonomy" id="663365"/>
    <lineage>
        <taxon>Bacteria</taxon>
        <taxon>Pseudomonadati</taxon>
        <taxon>Campylobacterota</taxon>
        <taxon>Epsilonproteobacteria</taxon>
        <taxon>Campylobacterales</taxon>
        <taxon>Arcobacteraceae</taxon>
        <taxon>Arcobacter</taxon>
    </lineage>
</organism>
<keyword evidence="8" id="KW-0479">Metal-binding</keyword>
<keyword evidence="14" id="KW-1133">Transmembrane helix</keyword>
<keyword evidence="14" id="KW-0472">Membrane</keyword>
<evidence type="ECO:0000256" key="4">
    <source>
        <dbReference type="ARBA" id="ARBA00009406"/>
    </source>
</evidence>
<dbReference type="SUPFAM" id="SSF53850">
    <property type="entry name" value="Periplasmic binding protein-like II"/>
    <property type="match status" value="2"/>
</dbReference>
<dbReference type="InterPro" id="IPR000014">
    <property type="entry name" value="PAS"/>
</dbReference>
<comment type="catalytic activity">
    <reaction evidence="1">
        <text>ATP + protein L-histidine = ADP + protein N-phospho-L-histidine.</text>
        <dbReference type="EC" id="2.7.13.3"/>
    </reaction>
</comment>
<evidence type="ECO:0000256" key="8">
    <source>
        <dbReference type="ARBA" id="ARBA00022723"/>
    </source>
</evidence>
<evidence type="ECO:0000259" key="15">
    <source>
        <dbReference type="PROSITE" id="PS50109"/>
    </source>
</evidence>
<keyword evidence="10" id="KW-0784">Thiamine biosynthesis</keyword>
<proteinExistence type="inferred from homology"/>
<dbReference type="KEGG" id="asui:ASUIS_1942"/>
<evidence type="ECO:0000313" key="16">
    <source>
        <dbReference type="EMBL" id="AXX90404.1"/>
    </source>
</evidence>
<dbReference type="SMART" id="SM00387">
    <property type="entry name" value="HATPase_c"/>
    <property type="match status" value="1"/>
</dbReference>
<evidence type="ECO:0000313" key="17">
    <source>
        <dbReference type="Proteomes" id="UP000263040"/>
    </source>
</evidence>
<evidence type="ECO:0000256" key="7">
    <source>
        <dbReference type="ARBA" id="ARBA00022679"/>
    </source>
</evidence>
<dbReference type="Pfam" id="PF02518">
    <property type="entry name" value="HATPase_c"/>
    <property type="match status" value="1"/>
</dbReference>
<dbReference type="CDD" id="cd01007">
    <property type="entry name" value="PBP2_BvgS_HisK_like"/>
    <property type="match status" value="1"/>
</dbReference>
<dbReference type="SUPFAM" id="SSF47384">
    <property type="entry name" value="Homodimeric domain of signal transducing histidine kinase"/>
    <property type="match status" value="1"/>
</dbReference>
<comment type="catalytic activity">
    <reaction evidence="13">
        <text>N(6)-(pyridoxal phosphate)-L-lysyl-[4-amino-5-hydroxymethyl-2-methylpyrimidine phosphate synthase] + L-histidyl-[4-amino-5-hydroxymethyl-2-methylpyrimidine phosphate synthase] + 2 Fe(3+) + 4 H2O = L-lysyl-[4-amino-5-hydroxymethyl-2-methylpyrimidine phosphate synthase] + (2S)-2-amino-5-hydroxy-4-oxopentanoyl-[4-amino-5-hydroxymethyl-2-methylpyrimidine phosphate synthase] + 4-amino-2-methyl-5-(phosphooxymethyl)pyrimidine + 3-oxopropanoate + 2 Fe(2+) + 2 H(+)</text>
        <dbReference type="Rhea" id="RHEA:65756"/>
        <dbReference type="Rhea" id="RHEA-COMP:16892"/>
        <dbReference type="Rhea" id="RHEA-COMP:16893"/>
        <dbReference type="Rhea" id="RHEA-COMP:16894"/>
        <dbReference type="Rhea" id="RHEA-COMP:16895"/>
        <dbReference type="ChEBI" id="CHEBI:15377"/>
        <dbReference type="ChEBI" id="CHEBI:15378"/>
        <dbReference type="ChEBI" id="CHEBI:29033"/>
        <dbReference type="ChEBI" id="CHEBI:29034"/>
        <dbReference type="ChEBI" id="CHEBI:29969"/>
        <dbReference type="ChEBI" id="CHEBI:29979"/>
        <dbReference type="ChEBI" id="CHEBI:33190"/>
        <dbReference type="ChEBI" id="CHEBI:58354"/>
        <dbReference type="ChEBI" id="CHEBI:143915"/>
        <dbReference type="ChEBI" id="CHEBI:157692"/>
    </reaction>
    <physiologicalReaction direction="left-to-right" evidence="13">
        <dbReference type="Rhea" id="RHEA:65757"/>
    </physiologicalReaction>
</comment>
<evidence type="ECO:0000256" key="12">
    <source>
        <dbReference type="ARBA" id="ARBA00033171"/>
    </source>
</evidence>
<evidence type="ECO:0000256" key="11">
    <source>
        <dbReference type="ARBA" id="ARBA00023004"/>
    </source>
</evidence>
<feature type="transmembrane region" description="Helical" evidence="14">
    <location>
        <begin position="554"/>
        <end position="576"/>
    </location>
</feature>
<dbReference type="InterPro" id="IPR004358">
    <property type="entry name" value="Sig_transdc_His_kin-like_C"/>
</dbReference>
<dbReference type="GO" id="GO:0000155">
    <property type="term" value="F:phosphorelay sensor kinase activity"/>
    <property type="evidence" value="ECO:0007669"/>
    <property type="project" value="InterPro"/>
</dbReference>
<dbReference type="Gene3D" id="3.30.450.20">
    <property type="entry name" value="PAS domain"/>
    <property type="match status" value="1"/>
</dbReference>
<dbReference type="InterPro" id="IPR001638">
    <property type="entry name" value="Solute-binding_3/MltF_N"/>
</dbReference>
<dbReference type="InterPro" id="IPR036890">
    <property type="entry name" value="HATPase_C_sf"/>
</dbReference>
<dbReference type="Pfam" id="PF00497">
    <property type="entry name" value="SBP_bac_3"/>
    <property type="match status" value="1"/>
</dbReference>
<dbReference type="PANTHER" id="PTHR31528:SF1">
    <property type="entry name" value="4-AMINO-5-HYDROXYMETHYL-2-METHYLPYRIMIDINE PHOSPHATE SYNTHASE THI11-RELATED"/>
    <property type="match status" value="1"/>
</dbReference>
<dbReference type="InterPro" id="IPR027939">
    <property type="entry name" value="NMT1/THI5"/>
</dbReference>
<protein>
    <recommendedName>
        <fullName evidence="6">histidine kinase</fullName>
        <ecNumber evidence="6">2.7.13.3</ecNumber>
    </recommendedName>
    <alternativeName>
        <fullName evidence="12">Thiamine pyrimidine synthase</fullName>
    </alternativeName>
</protein>
<keyword evidence="17" id="KW-1185">Reference proteome</keyword>
<comment type="pathway">
    <text evidence="3">Cofactor biosynthesis; thiamine diphosphate biosynthesis.</text>
</comment>
<evidence type="ECO:0000256" key="2">
    <source>
        <dbReference type="ARBA" id="ARBA00003469"/>
    </source>
</evidence>
<dbReference type="EMBL" id="CP032100">
    <property type="protein sequence ID" value="AXX90404.1"/>
    <property type="molecule type" value="Genomic_DNA"/>
</dbReference>
<dbReference type="NCBIfam" id="TIGR00229">
    <property type="entry name" value="sensory_box"/>
    <property type="match status" value="1"/>
</dbReference>
<gene>
    <name evidence="16" type="ORF">ASUIS_1942</name>
</gene>
<comment type="function">
    <text evidence="2">Responsible for the formation of the pyrimidine heterocycle in the thiamine biosynthesis pathway. Catalyzes the formation of hydroxymethylpyrimidine phosphate (HMP-P) from histidine and pyridoxal phosphate (PLP). The protein uses PLP and the active site histidine to form HMP-P, generating an inactive enzyme. The enzyme can only undergo a single turnover, which suggests it is a suicide enzyme.</text>
</comment>
<dbReference type="SUPFAM" id="SSF55785">
    <property type="entry name" value="PYP-like sensor domain (PAS domain)"/>
    <property type="match status" value="1"/>
</dbReference>
<evidence type="ECO:0000256" key="13">
    <source>
        <dbReference type="ARBA" id="ARBA00048179"/>
    </source>
</evidence>
<evidence type="ECO:0000256" key="5">
    <source>
        <dbReference type="ARBA" id="ARBA00011738"/>
    </source>
</evidence>
<dbReference type="SMART" id="SM00062">
    <property type="entry name" value="PBPb"/>
    <property type="match status" value="1"/>
</dbReference>
<sequence>MRQLLFIFIISTFLFSNDLKTVSIQLKWKHQFQFAGFYMAKELGFYKDIGLDVELKEFDKNMHIVNEVTELKSDFGIDDSSLIYHKLNGANVVALFPIFQTSPITLITQEKFSTIESLQNKNIEFSTNELVNISIKAIFQAHNIAIKPITHSFFVDKFISKKSDGMVGYISNQPYYLDLKNIKYNIFNPKEFGFDFYGDIIFTSKEFAKNNPKIVSDFIKATKKGWEYAFSNIPETVNLISQKYNTQNKTKESLIYEANMLKELSGFGTNFGKIEKERINEIENIIALLFPQKYKSSNLDDFIWNEKEELINYYKNNYLKNQKEFTVCVHDNLFPIDGINQGKLTGISGNILNDIAKQFDIKLKPIQEKDFNSTFKNIIAGKCDILTITAEESYKQYKVLNKSEFYLDSNLVIITKIDKPFMEDNHFLENKRFITRYDIFEKYLLNLYPNIDINVDNNIENAITKLENNAVDGYILDNITADNIIQKFGYGKFKISGFLGSEKPISGSFGVINTKPELLEIINLGINSFSKKELDQIKENWKVTRYSTIIDNSLVWRIITIFIIVLIFIVSFTIVLRQHNKELNEWLNSTIEGIAIFENGKLIKANKQFLAILNYESFDEIYEKTHYDFVVPWEHRIIKNKLISNQEPYEITLIKKDGEKFDALVKGHKIEGKNIRISTIIDISELKNTQRKLKKLNVNLEHRIHEEIEKNKNQQTMMFQQSKLAEMGLILNMIAHQWRQPLNNISLIVNTIILKQKRERLLLEDLNKLKTDFQKQITYLSNTIDDFQNFFKPKKDKELFKIKDMVTTTYSLIQPLFDKNQIKFNIDIDLETIYFGYKNELSQVLLNILNNAKDALLENNITNKFINISLSQDENNLILSIKDNANGVDESILGKIFDPYFSTKSSKNGTGLGLYMAKIIITEHFNGEINANNINDGLEIIIQLPKKTDMV</sequence>
<dbReference type="Gene3D" id="3.40.190.10">
    <property type="entry name" value="Periplasmic binding protein-like II"/>
    <property type="match status" value="4"/>
</dbReference>
<keyword evidence="7" id="KW-0808">Transferase</keyword>
<dbReference type="RefSeq" id="WP_118886999.1">
    <property type="nucleotide sequence ID" value="NZ_CP032100.1"/>
</dbReference>
<keyword evidence="16" id="KW-0418">Kinase</keyword>
<dbReference type="PANTHER" id="PTHR31528">
    <property type="entry name" value="4-AMINO-5-HYDROXYMETHYL-2-METHYLPYRIMIDINE PHOSPHATE SYNTHASE THI11-RELATED"/>
    <property type="match status" value="1"/>
</dbReference>
<dbReference type="Gene3D" id="1.10.287.130">
    <property type="match status" value="1"/>
</dbReference>
<name>A0AAD0WR47_9BACT</name>
<evidence type="ECO:0000256" key="10">
    <source>
        <dbReference type="ARBA" id="ARBA00022977"/>
    </source>
</evidence>
<dbReference type="CDD" id="cd00130">
    <property type="entry name" value="PAS"/>
    <property type="match status" value="1"/>
</dbReference>
<evidence type="ECO:0000256" key="9">
    <source>
        <dbReference type="ARBA" id="ARBA00022898"/>
    </source>
</evidence>
<dbReference type="AlphaFoldDB" id="A0AAD0WR47"/>
<dbReference type="Proteomes" id="UP000263040">
    <property type="component" value="Chromosome"/>
</dbReference>
<dbReference type="InterPro" id="IPR015168">
    <property type="entry name" value="SsuA/THI5"/>
</dbReference>
<dbReference type="SUPFAM" id="SSF55874">
    <property type="entry name" value="ATPase domain of HSP90 chaperone/DNA topoisomerase II/histidine kinase"/>
    <property type="match status" value="1"/>
</dbReference>
<keyword evidence="9" id="KW-0663">Pyridoxal phosphate</keyword>
<evidence type="ECO:0000256" key="6">
    <source>
        <dbReference type="ARBA" id="ARBA00012438"/>
    </source>
</evidence>
<evidence type="ECO:0000256" key="3">
    <source>
        <dbReference type="ARBA" id="ARBA00004948"/>
    </source>
</evidence>
<dbReference type="InterPro" id="IPR003594">
    <property type="entry name" value="HATPase_dom"/>
</dbReference>
<dbReference type="Gene3D" id="3.30.565.10">
    <property type="entry name" value="Histidine kinase-like ATPase, C-terminal domain"/>
    <property type="match status" value="1"/>
</dbReference>
<dbReference type="GO" id="GO:0046872">
    <property type="term" value="F:metal ion binding"/>
    <property type="evidence" value="ECO:0007669"/>
    <property type="project" value="UniProtKB-KW"/>
</dbReference>
<reference evidence="16 17" key="1">
    <citation type="submission" date="2018-08" db="EMBL/GenBank/DDBJ databases">
        <title>Complete genome of the Arcobacter suis type strain LMG 26152.</title>
        <authorList>
            <person name="Miller W.G."/>
            <person name="Yee E."/>
            <person name="Bono J.L."/>
        </authorList>
    </citation>
    <scope>NUCLEOTIDE SEQUENCE [LARGE SCALE GENOMIC DNA]</scope>
    <source>
        <strain evidence="16 17">CECT 7833</strain>
    </source>
</reference>
<dbReference type="EC" id="2.7.13.3" evidence="6"/>
<comment type="similarity">
    <text evidence="4">Belongs to the NMT1/THI5 family.</text>
</comment>
<dbReference type="PROSITE" id="PS50109">
    <property type="entry name" value="HIS_KIN"/>
    <property type="match status" value="1"/>
</dbReference>
<evidence type="ECO:0000256" key="14">
    <source>
        <dbReference type="SAM" id="Phobius"/>
    </source>
</evidence>
<dbReference type="Pfam" id="PF13426">
    <property type="entry name" value="PAS_9"/>
    <property type="match status" value="1"/>
</dbReference>
<dbReference type="Pfam" id="PF09084">
    <property type="entry name" value="NMT1"/>
    <property type="match status" value="1"/>
</dbReference>
<evidence type="ECO:0000256" key="1">
    <source>
        <dbReference type="ARBA" id="ARBA00000085"/>
    </source>
</evidence>
<feature type="domain" description="Histidine kinase" evidence="15">
    <location>
        <begin position="733"/>
        <end position="948"/>
    </location>
</feature>
<keyword evidence="14" id="KW-0812">Transmembrane</keyword>
<accession>A0AAD0WR47</accession>